<evidence type="ECO:0000256" key="8">
    <source>
        <dbReference type="SAM" id="MobiDB-lite"/>
    </source>
</evidence>
<dbReference type="Gene3D" id="3.40.395.10">
    <property type="entry name" value="Adenoviral Proteinase, Chain A"/>
    <property type="match status" value="1"/>
</dbReference>
<evidence type="ECO:0000259" key="10">
    <source>
        <dbReference type="PROSITE" id="PS51999"/>
    </source>
</evidence>
<dbReference type="GO" id="GO:0008270">
    <property type="term" value="F:zinc ion binding"/>
    <property type="evidence" value="ECO:0007669"/>
    <property type="project" value="UniProtKB-KW"/>
</dbReference>
<keyword evidence="2" id="KW-0645">Protease</keyword>
<evidence type="ECO:0000256" key="2">
    <source>
        <dbReference type="ARBA" id="ARBA00022670"/>
    </source>
</evidence>
<sequence length="848" mass="97181">MERLSGLVCDVSGAVFGGSVQQRWVESCSSTVSWVMSCSDGFLDADPRQRDASGGVSQARSWFAVPKLQSTVPIPYDDLSIIDLVEPHLPVYSAPSIHDILRVELDPDLEVTSLIPIHSQPQPGWGVWPDVSNDDRVAYMEKLIADHRPFKKHLWHGGDTSEPIFTPEEEEDEPILKEKPRKSKVPRKKATKLRPPPKEALKPRKTSKKAVTARKQRCTSSYFQAAASSSTSNDKIQELLTAILDQVYSLRKDSKEMRKFLKRKKSSKCHKRTESQAPMEEAPIVSQYEAQLYGSTSLSKSTNEPVHATPLETPPVHDSPIRLLKQSSFEEKDLRVVTPPFHPRDFSEQEFEQSPRFRGARYNNERILSHSTSNSIQSNLQAQTSDDIVELSDGSPARERQGHMPCLEEGYLAKELFRCKDFPALDLISPLPQVQWDIFNKIITKFKAAFHITPSEFEFSNNLLLELAEPQHWTTTYQMEILMHMLAARHSRLLEEQKLAFVSPLLTSGIQEISKRFLRSTKKESFTWDKHLTDIVLQSGKKWMEDVFTVYTPMLWAKKHWVGLAINLDLGCVEILDPLPSLCSDKTVARHMAPVLKALPFLVKKVANYQLTQFCGLEAFTWHRIPNLYINKKGGDCRPESVKFFEIHAHGDPAHHMSNITDRQVDAIRKQYALDIYKTIILHAAPGFHETIPMSTSSSSSSRQVGRRTVFGVPTNCWCCQDLDIWVSETKENRFRRFYRCKISRQKPEETHLSKWIDEAFHDEIWIVDANCMDLLHDLQALRENTQVQLYNQRNWFSVRDQEMRTEINEKMIHMSRAIDDATRQMKEKIDAHLNTHISAKLNNNGSS</sequence>
<dbReference type="GO" id="GO:0008234">
    <property type="term" value="F:cysteine-type peptidase activity"/>
    <property type="evidence" value="ECO:0007669"/>
    <property type="project" value="InterPro"/>
</dbReference>
<organism evidence="11 12">
    <name type="scientific">Brassica carinata</name>
    <name type="common">Ethiopian mustard</name>
    <name type="synonym">Abyssinian cabbage</name>
    <dbReference type="NCBI Taxonomy" id="52824"/>
    <lineage>
        <taxon>Eukaryota</taxon>
        <taxon>Viridiplantae</taxon>
        <taxon>Streptophyta</taxon>
        <taxon>Embryophyta</taxon>
        <taxon>Tracheophyta</taxon>
        <taxon>Spermatophyta</taxon>
        <taxon>Magnoliopsida</taxon>
        <taxon>eudicotyledons</taxon>
        <taxon>Gunneridae</taxon>
        <taxon>Pentapetalae</taxon>
        <taxon>rosids</taxon>
        <taxon>malvids</taxon>
        <taxon>Brassicales</taxon>
        <taxon>Brassicaceae</taxon>
        <taxon>Brassiceae</taxon>
        <taxon>Brassica</taxon>
    </lineage>
</organism>
<evidence type="ECO:0000256" key="5">
    <source>
        <dbReference type="ARBA" id="ARBA00022801"/>
    </source>
</evidence>
<dbReference type="InterPro" id="IPR003653">
    <property type="entry name" value="Peptidase_C48_C"/>
</dbReference>
<evidence type="ECO:0000313" key="11">
    <source>
        <dbReference type="EMBL" id="KAG2323315.1"/>
    </source>
</evidence>
<evidence type="ECO:0008006" key="13">
    <source>
        <dbReference type="Google" id="ProtNLM"/>
    </source>
</evidence>
<comment type="similarity">
    <text evidence="1">Belongs to the peptidase C48 family.</text>
</comment>
<dbReference type="InterPro" id="IPR010666">
    <property type="entry name" value="Znf_GRF"/>
</dbReference>
<dbReference type="InterPro" id="IPR038765">
    <property type="entry name" value="Papain-like_cys_pep_sf"/>
</dbReference>
<keyword evidence="5" id="KW-0378">Hydrolase</keyword>
<feature type="compositionally biased region" description="Basic residues" evidence="8">
    <location>
        <begin position="261"/>
        <end position="271"/>
    </location>
</feature>
<feature type="region of interest" description="Disordered" evidence="8">
    <location>
        <begin position="157"/>
        <end position="215"/>
    </location>
</feature>
<evidence type="ECO:0000256" key="4">
    <source>
        <dbReference type="ARBA" id="ARBA00022771"/>
    </source>
</evidence>
<evidence type="ECO:0000256" key="7">
    <source>
        <dbReference type="PROSITE-ProRule" id="PRU01343"/>
    </source>
</evidence>
<keyword evidence="3" id="KW-0479">Metal-binding</keyword>
<protein>
    <recommendedName>
        <fullName evidence="13">Ubiquitin-like protease family profile domain-containing protein</fullName>
    </recommendedName>
</protein>
<feature type="domain" description="Ubiquitin-like protease family profile" evidence="9">
    <location>
        <begin position="457"/>
        <end position="648"/>
    </location>
</feature>
<feature type="compositionally biased region" description="Basic residues" evidence="8">
    <location>
        <begin position="179"/>
        <end position="192"/>
    </location>
</feature>
<feature type="region of interest" description="Disordered" evidence="8">
    <location>
        <begin position="297"/>
        <end position="319"/>
    </location>
</feature>
<evidence type="ECO:0000259" key="9">
    <source>
        <dbReference type="PROSITE" id="PS50600"/>
    </source>
</evidence>
<keyword evidence="12" id="KW-1185">Reference proteome</keyword>
<dbReference type="OrthoDB" id="1113371at2759"/>
<accession>A0A8X7W6K0</accession>
<evidence type="ECO:0000256" key="3">
    <source>
        <dbReference type="ARBA" id="ARBA00022723"/>
    </source>
</evidence>
<feature type="compositionally biased region" description="Basic residues" evidence="8">
    <location>
        <begin position="203"/>
        <end position="215"/>
    </location>
</feature>
<feature type="region of interest" description="Disordered" evidence="8">
    <location>
        <begin position="261"/>
        <end position="283"/>
    </location>
</feature>
<evidence type="ECO:0000313" key="12">
    <source>
        <dbReference type="Proteomes" id="UP000886595"/>
    </source>
</evidence>
<dbReference type="GO" id="GO:0006508">
    <property type="term" value="P:proteolysis"/>
    <property type="evidence" value="ECO:0007669"/>
    <property type="project" value="UniProtKB-KW"/>
</dbReference>
<dbReference type="PROSITE" id="PS50600">
    <property type="entry name" value="ULP_PROTEASE"/>
    <property type="match status" value="1"/>
</dbReference>
<proteinExistence type="inferred from homology"/>
<feature type="domain" description="GRF-type" evidence="10">
    <location>
        <begin position="717"/>
        <end position="760"/>
    </location>
</feature>
<gene>
    <name evidence="11" type="ORF">Bca52824_016528</name>
</gene>
<dbReference type="PROSITE" id="PS51999">
    <property type="entry name" value="ZF_GRF"/>
    <property type="match status" value="1"/>
</dbReference>
<comment type="caution">
    <text evidence="11">The sequence shown here is derived from an EMBL/GenBank/DDBJ whole genome shotgun (WGS) entry which is preliminary data.</text>
</comment>
<name>A0A8X7W6K0_BRACI</name>
<evidence type="ECO:0000256" key="1">
    <source>
        <dbReference type="ARBA" id="ARBA00005234"/>
    </source>
</evidence>
<dbReference type="SUPFAM" id="SSF54001">
    <property type="entry name" value="Cysteine proteinases"/>
    <property type="match status" value="1"/>
</dbReference>
<dbReference type="Proteomes" id="UP000886595">
    <property type="component" value="Unassembled WGS sequence"/>
</dbReference>
<dbReference type="PANTHER" id="PTHR33248">
    <property type="entry name" value="ZINC ION-BINDING PROTEIN"/>
    <property type="match status" value="1"/>
</dbReference>
<dbReference type="Pfam" id="PF02902">
    <property type="entry name" value="Peptidase_C48"/>
    <property type="match status" value="1"/>
</dbReference>
<evidence type="ECO:0000256" key="6">
    <source>
        <dbReference type="ARBA" id="ARBA00022833"/>
    </source>
</evidence>
<reference evidence="11 12" key="1">
    <citation type="submission" date="2020-02" db="EMBL/GenBank/DDBJ databases">
        <authorList>
            <person name="Ma Q."/>
            <person name="Huang Y."/>
            <person name="Song X."/>
            <person name="Pei D."/>
        </authorList>
    </citation>
    <scope>NUCLEOTIDE SEQUENCE [LARGE SCALE GENOMIC DNA]</scope>
    <source>
        <strain evidence="11">Sxm20200214</strain>
        <tissue evidence="11">Leaf</tissue>
    </source>
</reference>
<dbReference type="EMBL" id="JAAMPC010000003">
    <property type="protein sequence ID" value="KAG2323315.1"/>
    <property type="molecule type" value="Genomic_DNA"/>
</dbReference>
<dbReference type="AlphaFoldDB" id="A0A8X7W6K0"/>
<keyword evidence="4 7" id="KW-0863">Zinc-finger</keyword>
<keyword evidence="6" id="KW-0862">Zinc</keyword>